<dbReference type="InterPro" id="IPR000157">
    <property type="entry name" value="TIR_dom"/>
</dbReference>
<feature type="domain" description="Ubiquitin-like protease family profile" evidence="7">
    <location>
        <begin position="809"/>
        <end position="980"/>
    </location>
</feature>
<dbReference type="PROSITE" id="PS50104">
    <property type="entry name" value="TIR"/>
    <property type="match status" value="1"/>
</dbReference>
<dbReference type="GO" id="GO:0016926">
    <property type="term" value="P:protein desumoylation"/>
    <property type="evidence" value="ECO:0007669"/>
    <property type="project" value="TreeGrafter"/>
</dbReference>
<dbReference type="SUPFAM" id="SSF54001">
    <property type="entry name" value="Cysteine proteinases"/>
    <property type="match status" value="1"/>
</dbReference>
<dbReference type="Gene3D" id="3.40.395.10">
    <property type="entry name" value="Adenoviral Proteinase, Chain A"/>
    <property type="match status" value="1"/>
</dbReference>
<dbReference type="GO" id="GO:0007165">
    <property type="term" value="P:signal transduction"/>
    <property type="evidence" value="ECO:0007669"/>
    <property type="project" value="InterPro"/>
</dbReference>
<dbReference type="AlphaFoldDB" id="A0A0L0DBU5"/>
<accession>A0A0L0DBU5</accession>
<sequence length="1009" mass="109519">MTRLYPDLRPPKAGPGIAAPVVSGSPFASCPSCGVALAEIGNSVVAAALHTPVTPPCKPRRTLLLCTACFWAYAAGWVLQADNASYLTLGRSDVAINLASTRIVAVVADATGVETPTWAELVDPTLPLAPGGKKRGPKPKEKARLKGLLAELNKGTAHGGGVASKYVAWRPDLIPPGETVESYGMPFSVKGLRKWGASAAGTPAWKQVFGGSKSPSSHKSAVDGLRKYFDVVFGSGKRSMVWHRRGFQPGASSDTLASMGYKDAVKVTVARSMNIYLRKKSMAKSGGKAKREAKREREAVAESKPEPEAAKPIVAATSSLAMPLPPSPSEFSPNSNGDSMPPSSSALPTKTYDVFICHGSYDKGYAVALRDRILRVDQSLSVFVDTSSLDGIQCEYPDDCADIVKASRVVLIIVSAYFLATRWAVAEAKTALCRANHCKVFPVFLNHGSLSLATFKAFPAPHKLANLNDLLAAAEADHAALQDDPSRPDMQKAAESAASALHPIIKLMYSYFQGPDQEHQFQTWRHRHLTPTDKVDRVATAYALLDHGLEPYDAHQNSVEALLEDLATRSLKVLSTIDAEVGIKPEVAKFANGEPPPKLEATKPPDAEPKAKAFKPFRRELKLEVVKAVRHELKRKCKRRPEAYRRLRREVKLLDTEPEPKSEGAKLSEAEAKTPELPPEPVQLAYVPLPSNRAAVVRELLKGASKVAGDFNGLGGCGKSSLAEIAAQPNVVPMFEHLKREAKRKRKREVAAKSGPKSKAAKLLGTDERMTRRGWLACIKPPLSPFEEERVDHVMRACTARGVADVGNITLTRAHFVRLEPGGWLSDRIVNAYMELLQAHFNRFTRHKVWFTNSFLAAALYLDRRTLNYGRVSKWLGNAVDGGIMSLAKIIVPVNLDNSHWFTVAIELGPKTITFYDSMAGEVDSGLAEALKEYVALQVEQETGRRLDMSQWHVVKPVGLPQQTNLSDSGVFALAFAAFVAADAEIVVGPSDIPGLRRAVAAALLRGRL</sequence>
<comment type="similarity">
    <text evidence="1">Belongs to the peptidase C48 family.</text>
</comment>
<evidence type="ECO:0000259" key="6">
    <source>
        <dbReference type="PROSITE" id="PS50104"/>
    </source>
</evidence>
<dbReference type="Proteomes" id="UP000054408">
    <property type="component" value="Unassembled WGS sequence"/>
</dbReference>
<dbReference type="Pfam" id="PF02902">
    <property type="entry name" value="Peptidase_C48"/>
    <property type="match status" value="1"/>
</dbReference>
<dbReference type="GO" id="GO:0005634">
    <property type="term" value="C:nucleus"/>
    <property type="evidence" value="ECO:0007669"/>
    <property type="project" value="TreeGrafter"/>
</dbReference>
<dbReference type="InterPro" id="IPR038765">
    <property type="entry name" value="Papain-like_cys_pep_sf"/>
</dbReference>
<dbReference type="OrthoDB" id="1939479at2759"/>
<dbReference type="GO" id="GO:0016929">
    <property type="term" value="F:deSUMOylase activity"/>
    <property type="evidence" value="ECO:0007669"/>
    <property type="project" value="TreeGrafter"/>
</dbReference>
<keyword evidence="4" id="KW-0788">Thiol protease</keyword>
<dbReference type="PANTHER" id="PTHR12606">
    <property type="entry name" value="SENTRIN/SUMO-SPECIFIC PROTEASE"/>
    <property type="match status" value="1"/>
</dbReference>
<evidence type="ECO:0000256" key="2">
    <source>
        <dbReference type="ARBA" id="ARBA00022670"/>
    </source>
</evidence>
<evidence type="ECO:0000256" key="4">
    <source>
        <dbReference type="ARBA" id="ARBA00022807"/>
    </source>
</evidence>
<dbReference type="Gene3D" id="3.40.50.10140">
    <property type="entry name" value="Toll/interleukin-1 receptor homology (TIR) domain"/>
    <property type="match status" value="1"/>
</dbReference>
<reference evidence="8 9" key="1">
    <citation type="submission" date="2010-05" db="EMBL/GenBank/DDBJ databases">
        <title>The Genome Sequence of Thecamonas trahens ATCC 50062.</title>
        <authorList>
            <consortium name="The Broad Institute Genome Sequencing Platform"/>
            <person name="Russ C."/>
            <person name="Cuomo C."/>
            <person name="Shea T."/>
            <person name="Young S.K."/>
            <person name="Zeng Q."/>
            <person name="Koehrsen M."/>
            <person name="Haas B."/>
            <person name="Borodovsky M."/>
            <person name="Guigo R."/>
            <person name="Alvarado L."/>
            <person name="Berlin A."/>
            <person name="Bochicchio J."/>
            <person name="Borenstein D."/>
            <person name="Chapman S."/>
            <person name="Chen Z."/>
            <person name="Freedman E."/>
            <person name="Gellesch M."/>
            <person name="Goldberg J."/>
            <person name="Griggs A."/>
            <person name="Gujja S."/>
            <person name="Heilman E."/>
            <person name="Heiman D."/>
            <person name="Hepburn T."/>
            <person name="Howarth C."/>
            <person name="Jen D."/>
            <person name="Larson L."/>
            <person name="Mehta T."/>
            <person name="Park D."/>
            <person name="Pearson M."/>
            <person name="Roberts A."/>
            <person name="Saif S."/>
            <person name="Shenoy N."/>
            <person name="Sisk P."/>
            <person name="Stolte C."/>
            <person name="Sykes S."/>
            <person name="Thomson T."/>
            <person name="Walk T."/>
            <person name="White J."/>
            <person name="Yandava C."/>
            <person name="Burger G."/>
            <person name="Gray M.W."/>
            <person name="Holland P.W.H."/>
            <person name="King N."/>
            <person name="Lang F.B.F."/>
            <person name="Roger A.J."/>
            <person name="Ruiz-Trillo I."/>
            <person name="Lander E."/>
            <person name="Nusbaum C."/>
        </authorList>
    </citation>
    <scope>NUCLEOTIDE SEQUENCE [LARGE SCALE GENOMIC DNA]</scope>
    <source>
        <strain evidence="8 9">ATCC 50062</strain>
    </source>
</reference>
<evidence type="ECO:0000256" key="1">
    <source>
        <dbReference type="ARBA" id="ARBA00005234"/>
    </source>
</evidence>
<evidence type="ECO:0008006" key="10">
    <source>
        <dbReference type="Google" id="ProtNLM"/>
    </source>
</evidence>
<dbReference type="InterPro" id="IPR003653">
    <property type="entry name" value="Peptidase_C48_C"/>
</dbReference>
<feature type="region of interest" description="Disordered" evidence="5">
    <location>
        <begin position="323"/>
        <end position="345"/>
    </location>
</feature>
<evidence type="ECO:0000259" key="7">
    <source>
        <dbReference type="PROSITE" id="PS50600"/>
    </source>
</evidence>
<keyword evidence="3" id="KW-0378">Hydrolase</keyword>
<evidence type="ECO:0000256" key="5">
    <source>
        <dbReference type="SAM" id="MobiDB-lite"/>
    </source>
</evidence>
<dbReference type="RefSeq" id="XP_013757314.1">
    <property type="nucleotide sequence ID" value="XM_013901860.1"/>
</dbReference>
<dbReference type="SUPFAM" id="SSF52200">
    <property type="entry name" value="Toll/Interleukin receptor TIR domain"/>
    <property type="match status" value="1"/>
</dbReference>
<proteinExistence type="inferred from homology"/>
<dbReference type="PROSITE" id="PS50600">
    <property type="entry name" value="ULP_PROTEASE"/>
    <property type="match status" value="1"/>
</dbReference>
<feature type="compositionally biased region" description="Basic and acidic residues" evidence="5">
    <location>
        <begin position="289"/>
        <end position="309"/>
    </location>
</feature>
<dbReference type="PANTHER" id="PTHR12606:SF1">
    <property type="entry name" value="UBIQUITIN-LIKE-SPECIFIC PROTEASE 1A"/>
    <property type="match status" value="1"/>
</dbReference>
<dbReference type="GeneID" id="25565355"/>
<evidence type="ECO:0000256" key="3">
    <source>
        <dbReference type="ARBA" id="ARBA00022801"/>
    </source>
</evidence>
<evidence type="ECO:0000313" key="9">
    <source>
        <dbReference type="Proteomes" id="UP000054408"/>
    </source>
</evidence>
<organism evidence="8 9">
    <name type="scientific">Thecamonas trahens ATCC 50062</name>
    <dbReference type="NCBI Taxonomy" id="461836"/>
    <lineage>
        <taxon>Eukaryota</taxon>
        <taxon>Apusozoa</taxon>
        <taxon>Apusomonadida</taxon>
        <taxon>Apusomonadidae</taxon>
        <taxon>Thecamonas</taxon>
    </lineage>
</organism>
<feature type="domain" description="TIR" evidence="6">
    <location>
        <begin position="350"/>
        <end position="501"/>
    </location>
</feature>
<gene>
    <name evidence="8" type="ORF">AMSG_06101</name>
</gene>
<dbReference type="Pfam" id="PF13676">
    <property type="entry name" value="TIR_2"/>
    <property type="match status" value="1"/>
</dbReference>
<keyword evidence="9" id="KW-1185">Reference proteome</keyword>
<feature type="region of interest" description="Disordered" evidence="5">
    <location>
        <begin position="284"/>
        <end position="309"/>
    </location>
</feature>
<feature type="region of interest" description="Disordered" evidence="5">
    <location>
        <begin position="654"/>
        <end position="677"/>
    </location>
</feature>
<feature type="compositionally biased region" description="Polar residues" evidence="5">
    <location>
        <begin position="336"/>
        <end position="345"/>
    </location>
</feature>
<name>A0A0L0DBU5_THETB</name>
<dbReference type="GO" id="GO:0006508">
    <property type="term" value="P:proteolysis"/>
    <property type="evidence" value="ECO:0007669"/>
    <property type="project" value="UniProtKB-KW"/>
</dbReference>
<keyword evidence="2" id="KW-0645">Protease</keyword>
<dbReference type="InterPro" id="IPR035897">
    <property type="entry name" value="Toll_tir_struct_dom_sf"/>
</dbReference>
<protein>
    <recommendedName>
        <fullName evidence="10">Ubiquitin-like protease family profile domain-containing protein</fullName>
    </recommendedName>
</protein>
<dbReference type="EMBL" id="GL349458">
    <property type="protein sequence ID" value="KNC49819.1"/>
    <property type="molecule type" value="Genomic_DNA"/>
</dbReference>
<evidence type="ECO:0000313" key="8">
    <source>
        <dbReference type="EMBL" id="KNC49819.1"/>
    </source>
</evidence>
<dbReference type="eggNOG" id="KOG0778">
    <property type="taxonomic scope" value="Eukaryota"/>
</dbReference>
<feature type="compositionally biased region" description="Basic and acidic residues" evidence="5">
    <location>
        <begin position="654"/>
        <end position="674"/>
    </location>
</feature>